<organism evidence="2 3">
    <name type="scientific">Paralimibaculum aggregatum</name>
    <dbReference type="NCBI Taxonomy" id="3036245"/>
    <lineage>
        <taxon>Bacteria</taxon>
        <taxon>Pseudomonadati</taxon>
        <taxon>Pseudomonadota</taxon>
        <taxon>Alphaproteobacteria</taxon>
        <taxon>Rhodobacterales</taxon>
        <taxon>Paracoccaceae</taxon>
        <taxon>Paralimibaculum</taxon>
    </lineage>
</organism>
<sequence length="117" mass="12389">MSDPADPEAAPLSATHPDQPRDFVAPGADRDFAGERLTVDPAGARALLDARLIAAHAAGDTARLVTLYAEAGDSSEAAGDAAAAAFYRTHAYVFALQSGDSRAEELHRWLLREGREE</sequence>
<protein>
    <submittedName>
        <fullName evidence="2">Uncharacterized protein</fullName>
    </submittedName>
</protein>
<evidence type="ECO:0000313" key="2">
    <source>
        <dbReference type="EMBL" id="GMG84069.1"/>
    </source>
</evidence>
<dbReference type="EMBL" id="BSYI01000029">
    <property type="protein sequence ID" value="GMG84069.1"/>
    <property type="molecule type" value="Genomic_DNA"/>
</dbReference>
<reference evidence="2 3" key="1">
    <citation type="submission" date="2023-04" db="EMBL/GenBank/DDBJ databases">
        <title>Marinoamorphus aggregata gen. nov., sp. Nov., isolate from tissue of brittle star Ophioplocus japonicus.</title>
        <authorList>
            <person name="Kawano K."/>
            <person name="Sawayama S."/>
            <person name="Nakagawa S."/>
        </authorList>
    </citation>
    <scope>NUCLEOTIDE SEQUENCE [LARGE SCALE GENOMIC DNA]</scope>
    <source>
        <strain evidence="2 3">NKW23</strain>
    </source>
</reference>
<gene>
    <name evidence="2" type="ORF">LNKW23_32830</name>
</gene>
<accession>A0ABQ6LP05</accession>
<proteinExistence type="predicted"/>
<name>A0ABQ6LP05_9RHOB</name>
<evidence type="ECO:0000313" key="3">
    <source>
        <dbReference type="Proteomes" id="UP001239909"/>
    </source>
</evidence>
<dbReference type="RefSeq" id="WP_352231103.1">
    <property type="nucleotide sequence ID" value="NZ_BSYI01000029.1"/>
</dbReference>
<feature type="region of interest" description="Disordered" evidence="1">
    <location>
        <begin position="1"/>
        <end position="28"/>
    </location>
</feature>
<evidence type="ECO:0000256" key="1">
    <source>
        <dbReference type="SAM" id="MobiDB-lite"/>
    </source>
</evidence>
<comment type="caution">
    <text evidence="2">The sequence shown here is derived from an EMBL/GenBank/DDBJ whole genome shotgun (WGS) entry which is preliminary data.</text>
</comment>
<dbReference type="Proteomes" id="UP001239909">
    <property type="component" value="Unassembled WGS sequence"/>
</dbReference>
<keyword evidence="3" id="KW-1185">Reference proteome</keyword>